<protein>
    <submittedName>
        <fullName evidence="1">Uncharacterized protein</fullName>
    </submittedName>
</protein>
<proteinExistence type="predicted"/>
<sequence length="53" mass="6446">MSTQYFYSDGVKYRDYNLKNANWLWFHTVLCIYLNKVRQGFNSRAILCDIKFT</sequence>
<dbReference type="EMBL" id="GBXM01031627">
    <property type="protein sequence ID" value="JAH76950.1"/>
    <property type="molecule type" value="Transcribed_RNA"/>
</dbReference>
<evidence type="ECO:0000313" key="1">
    <source>
        <dbReference type="EMBL" id="JAH76950.1"/>
    </source>
</evidence>
<organism evidence="1">
    <name type="scientific">Anguilla anguilla</name>
    <name type="common">European freshwater eel</name>
    <name type="synonym">Muraena anguilla</name>
    <dbReference type="NCBI Taxonomy" id="7936"/>
    <lineage>
        <taxon>Eukaryota</taxon>
        <taxon>Metazoa</taxon>
        <taxon>Chordata</taxon>
        <taxon>Craniata</taxon>
        <taxon>Vertebrata</taxon>
        <taxon>Euteleostomi</taxon>
        <taxon>Actinopterygii</taxon>
        <taxon>Neopterygii</taxon>
        <taxon>Teleostei</taxon>
        <taxon>Anguilliformes</taxon>
        <taxon>Anguillidae</taxon>
        <taxon>Anguilla</taxon>
    </lineage>
</organism>
<reference evidence="1" key="2">
    <citation type="journal article" date="2015" name="Fish Shellfish Immunol.">
        <title>Early steps in the European eel (Anguilla anguilla)-Vibrio vulnificus interaction in the gills: Role of the RtxA13 toxin.</title>
        <authorList>
            <person name="Callol A."/>
            <person name="Pajuelo D."/>
            <person name="Ebbesson L."/>
            <person name="Teles M."/>
            <person name="MacKenzie S."/>
            <person name="Amaro C."/>
        </authorList>
    </citation>
    <scope>NUCLEOTIDE SEQUENCE</scope>
</reference>
<accession>A0A0E9VHQ5</accession>
<name>A0A0E9VHQ5_ANGAN</name>
<dbReference type="AlphaFoldDB" id="A0A0E9VHQ5"/>
<reference evidence="1" key="1">
    <citation type="submission" date="2014-11" db="EMBL/GenBank/DDBJ databases">
        <authorList>
            <person name="Amaro Gonzalez C."/>
        </authorList>
    </citation>
    <scope>NUCLEOTIDE SEQUENCE</scope>
</reference>